<sequence length="507" mass="56443">MLCLKEEQKKFIINEEAPFLLVFVHRFIGHLKITNEGSESLHQTLKRRHKDLLTLYRPEIDADFYGMLDSSTFRCFLKKRAREDDAPAPATSTAADTTIASDIAPVTATAIAPATATAIAPATATDIDTDTSPATATATNTDTFTTTESSISAAMTLISNPVATHPVTSNWMCHGHNVIDKLSTLRRAALTAKELGKKLSATQKLMLNHIYFVSSKRQKSVGKFLPHQVHLFLNNLNSGALPTVPDVVKTWVNELEAIKANHVEEEATLEDELTKLLSKKALSFLIQASEADDDVLATYARTINEVVANHKRWCHEEMAETMFISLFFSPIARNTFERLNANVFKIDMQDKHMNGYAVKPDYLVSLFSGSGEELNIYSMEAKTPEANKGDLDFIKLANTMKAMVDEFVSRGCLLPHARSFGTLLHGDTMISYEMSLENEGIYIMKELNAVQMPCLIGDLSLLLPMINDIIHVCEKVKEHADAIIGLGMDKTKHPFQRPTNWRVREAE</sequence>
<comment type="caution">
    <text evidence="1">The sequence shown here is derived from an EMBL/GenBank/DDBJ whole genome shotgun (WGS) entry which is preliminary data.</text>
</comment>
<dbReference type="EMBL" id="LUGH01001232">
    <property type="protein sequence ID" value="OBZ81397.1"/>
    <property type="molecule type" value="Genomic_DNA"/>
</dbReference>
<proteinExistence type="predicted"/>
<dbReference type="InParanoid" id="A0A1C7MX46"/>
<evidence type="ECO:0000313" key="2">
    <source>
        <dbReference type="Proteomes" id="UP000093000"/>
    </source>
</evidence>
<evidence type="ECO:0000313" key="1">
    <source>
        <dbReference type="EMBL" id="OBZ81397.1"/>
    </source>
</evidence>
<dbReference type="AlphaFoldDB" id="A0A1C7MX46"/>
<protein>
    <submittedName>
        <fullName evidence="1">Uncharacterized protein</fullName>
    </submittedName>
</protein>
<dbReference type="Proteomes" id="UP000093000">
    <property type="component" value="Unassembled WGS sequence"/>
</dbReference>
<name>A0A1C7MX46_9FUNG</name>
<gene>
    <name evidence="1" type="ORF">A0J61_10554</name>
</gene>
<reference evidence="1 2" key="1">
    <citation type="submission" date="2016-03" db="EMBL/GenBank/DDBJ databases">
        <title>Choanephora cucurbitarum.</title>
        <authorList>
            <person name="Min B."/>
            <person name="Park H."/>
            <person name="Park J.-H."/>
            <person name="Shin H.-D."/>
            <person name="Choi I.-G."/>
        </authorList>
    </citation>
    <scope>NUCLEOTIDE SEQUENCE [LARGE SCALE GENOMIC DNA]</scope>
    <source>
        <strain evidence="1 2">KUS-F28377</strain>
    </source>
</reference>
<accession>A0A1C7MX46</accession>
<dbReference type="OrthoDB" id="2429771at2759"/>
<organism evidence="1 2">
    <name type="scientific">Choanephora cucurbitarum</name>
    <dbReference type="NCBI Taxonomy" id="101091"/>
    <lineage>
        <taxon>Eukaryota</taxon>
        <taxon>Fungi</taxon>
        <taxon>Fungi incertae sedis</taxon>
        <taxon>Mucoromycota</taxon>
        <taxon>Mucoromycotina</taxon>
        <taxon>Mucoromycetes</taxon>
        <taxon>Mucorales</taxon>
        <taxon>Mucorineae</taxon>
        <taxon>Choanephoraceae</taxon>
        <taxon>Choanephoroideae</taxon>
        <taxon>Choanephora</taxon>
    </lineage>
</organism>
<keyword evidence="2" id="KW-1185">Reference proteome</keyword>